<gene>
    <name evidence="1" type="ORF">MONBRDRAFT_34061</name>
</gene>
<dbReference type="PANTHER" id="PTHR34966">
    <property type="entry name" value="OSJNBA0043L24.15 PROTEIN"/>
    <property type="match status" value="1"/>
</dbReference>
<keyword evidence="2" id="KW-1185">Reference proteome</keyword>
<evidence type="ECO:0000313" key="1">
    <source>
        <dbReference type="EMBL" id="EDQ85889.1"/>
    </source>
</evidence>
<dbReference type="Proteomes" id="UP000001357">
    <property type="component" value="Unassembled WGS sequence"/>
</dbReference>
<proteinExistence type="predicted"/>
<evidence type="ECO:0000313" key="2">
    <source>
        <dbReference type="Proteomes" id="UP000001357"/>
    </source>
</evidence>
<name>A9V991_MONBE</name>
<dbReference type="AlphaFoldDB" id="A9V991"/>
<accession>A9V991</accession>
<dbReference type="OMA" id="FAQTTHK"/>
<dbReference type="InParanoid" id="A9V991"/>
<sequence>MANMFQRVASWLANEIVTKSLARAPWFQRFAQTTHKHVTRMSEEGSKRAAELEKSEFAAQLKTTMDTHSKRASTFGNSFMRNLKENYKKLEEEGRRLQEEDAKRRAK</sequence>
<dbReference type="PANTHER" id="PTHR34966:SF1">
    <property type="entry name" value="OS04G0508100 PROTEIN"/>
    <property type="match status" value="1"/>
</dbReference>
<organism evidence="1 2">
    <name type="scientific">Monosiga brevicollis</name>
    <name type="common">Choanoflagellate</name>
    <dbReference type="NCBI Taxonomy" id="81824"/>
    <lineage>
        <taxon>Eukaryota</taxon>
        <taxon>Choanoflagellata</taxon>
        <taxon>Craspedida</taxon>
        <taxon>Salpingoecidae</taxon>
        <taxon>Monosiga</taxon>
    </lineage>
</organism>
<protein>
    <submittedName>
        <fullName evidence="1">Uncharacterized protein</fullName>
    </submittedName>
</protein>
<dbReference type="GeneID" id="5894573"/>
<dbReference type="EMBL" id="CH991570">
    <property type="protein sequence ID" value="EDQ85889.1"/>
    <property type="molecule type" value="Genomic_DNA"/>
</dbReference>
<dbReference type="KEGG" id="mbr:MONBRDRAFT_34061"/>
<dbReference type="eggNOG" id="ENOG502TG18">
    <property type="taxonomic scope" value="Eukaryota"/>
</dbReference>
<reference evidence="1 2" key="1">
    <citation type="journal article" date="2008" name="Nature">
        <title>The genome of the choanoflagellate Monosiga brevicollis and the origin of metazoans.</title>
        <authorList>
            <consortium name="JGI Sequencing"/>
            <person name="King N."/>
            <person name="Westbrook M.J."/>
            <person name="Young S.L."/>
            <person name="Kuo A."/>
            <person name="Abedin M."/>
            <person name="Chapman J."/>
            <person name="Fairclough S."/>
            <person name="Hellsten U."/>
            <person name="Isogai Y."/>
            <person name="Letunic I."/>
            <person name="Marr M."/>
            <person name="Pincus D."/>
            <person name="Putnam N."/>
            <person name="Rokas A."/>
            <person name="Wright K.J."/>
            <person name="Zuzow R."/>
            <person name="Dirks W."/>
            <person name="Good M."/>
            <person name="Goodstein D."/>
            <person name="Lemons D."/>
            <person name="Li W."/>
            <person name="Lyons J.B."/>
            <person name="Morris A."/>
            <person name="Nichols S."/>
            <person name="Richter D.J."/>
            <person name="Salamov A."/>
            <person name="Bork P."/>
            <person name="Lim W.A."/>
            <person name="Manning G."/>
            <person name="Miller W.T."/>
            <person name="McGinnis W."/>
            <person name="Shapiro H."/>
            <person name="Tjian R."/>
            <person name="Grigoriev I.V."/>
            <person name="Rokhsar D."/>
        </authorList>
    </citation>
    <scope>NUCLEOTIDE SEQUENCE [LARGE SCALE GENOMIC DNA]</scope>
    <source>
        <strain evidence="2">MX1 / ATCC 50154</strain>
    </source>
</reference>
<dbReference type="RefSeq" id="XP_001749368.1">
    <property type="nucleotide sequence ID" value="XM_001749316.1"/>
</dbReference>